<sequence>MLCMMIVFSCREDESENISSFQKNTQRVRFDEQSQEPLVQYILNADNEESKNCNLHIRKALDYAKIPFSVIPLKKFNQNFKIDSTTKVLAIYDVGLLTNQSYQQVLKFIAQGGTLFLPSFSSDEKFGFLAGVKSDANYSINQTATGYRFHLNMLPGLKNTRFQNKIRHFGLKQENFKDEIEIWASAYNNPEYPTIIRNQLGKGQIIAFNSSQYAEKQDRGLFFASILQGLPHIPYSIANVSSIFLDDFPAPLYDVYAETIQTEMNLSQAQFYTNVWWPDMIKLARDENIVYSTYPCFDYRNITQPPFLFKEWDHHSSTLKEHTNDVPAYLMSLALKEHQEIGLHGYNHVSLIASDWPNEDFMILSLESVEKKWIYSNYGKLPRTYVPPSNDIDSIGFSALEKAIPSIRYNCSLYIGEFEDGGGREFDPEPYNHHFFNFPRISSGYDINAEEEFNQHSLYLYTGIWSHFIHPDDVYQVPSDKNTSHGSYAYRNTKRLGWRTSKNGELGFLPLFKNYLEKTRKIYPFIRYQKVVDAAKHTENWRKSKVSYNFTPDSIQLKTSLQLTENYWFIYFPEAETTKIEAYLTHKNIPYSKRDFLLGSLFNIKTKSDQLTLPNYQKKSTPIDFQQILASYENYLDNHEEFIDESPDLPVEARIETLLLQQKKSGLSQKDWLALYQYLGWENREFEIWPLLEHSFQENPSRNLVNLSLLFTKNSDYSDADTRQRWMLRQAEFIDEQVELKLKYLIEFNEETNLDEITISAEEIVDIIEATTDEQTQEEYLYGLIDKHPALALKVFNNIEACGNLNNRLSESIAWFYKEKNDLEKAIAWSHCTPTINQEEVTEWRLENGEFMFLKQQNFPRYIAYLLQKNAPYALKEVINLTPCENKKLQSQATDLAYAFADQGSFRKALQWSECVQNFPEKDRLQWLYELGDLEKLASEYLSYIEKNPEDSEVKATMAQLYLYANQFDKSWKLASILKDSPEKTQLQVELNKEVLTIPEKNQFALLEVEPDFFLPEVRKKIEKKRRIQQNDFIETNSELISDLLKPTSFTNILAYGVRDKKLHTHTFGLTKYNAYALNIDTSSVNRNHYLYGIRYGFKTKERQEKINYVAKARVEFDRDQRVFYHLRVGASISKDSFFSSLQLFYRPAITGPAYSLGIYQTQVNVYEEWKINSNWNAIGSLEANHYDDKNVIDAMILTKLSYNLTLTKTSSFNPYLEGSGLLGNTNLEQGYPYWSAKERLYGGLGVSYNIKNDAQQIDVGIGAAMFLDTFSGSFQRYRATLSMPVFDSLFVNANAEFFTLENFYSNSFQLGLKYYLNYD</sequence>
<protein>
    <submittedName>
        <fullName evidence="1">Uncharacterized protein</fullName>
    </submittedName>
</protein>
<evidence type="ECO:0000313" key="2">
    <source>
        <dbReference type="Proteomes" id="UP000356253"/>
    </source>
</evidence>
<comment type="caution">
    <text evidence="1">The sequence shown here is derived from an EMBL/GenBank/DDBJ whole genome shotgun (WGS) entry which is preliminary data.</text>
</comment>
<name>A0AC61Y452_9FLAO</name>
<dbReference type="EMBL" id="CABVMM010000002">
    <property type="protein sequence ID" value="VVU99256.1"/>
    <property type="molecule type" value="Genomic_DNA"/>
</dbReference>
<evidence type="ECO:0000313" key="1">
    <source>
        <dbReference type="EMBL" id="VVU99256.1"/>
    </source>
</evidence>
<organism evidence="1 2">
    <name type="scientific">Mesonia oceanica</name>
    <dbReference type="NCBI Taxonomy" id="2687242"/>
    <lineage>
        <taxon>Bacteria</taxon>
        <taxon>Pseudomonadati</taxon>
        <taxon>Bacteroidota</taxon>
        <taxon>Flavobacteriia</taxon>
        <taxon>Flavobacteriales</taxon>
        <taxon>Flavobacteriaceae</taxon>
        <taxon>Mesonia</taxon>
    </lineage>
</organism>
<dbReference type="Proteomes" id="UP000356253">
    <property type="component" value="Unassembled WGS sequence"/>
</dbReference>
<proteinExistence type="predicted"/>
<accession>A0AC61Y452</accession>
<gene>
    <name evidence="1" type="ORF">FVB9532_00508</name>
</gene>
<reference evidence="1" key="1">
    <citation type="submission" date="2019-09" db="EMBL/GenBank/DDBJ databases">
        <authorList>
            <person name="Rodrigo-Torres L."/>
            <person name="Arahal R. D."/>
            <person name="Lucena T."/>
        </authorList>
    </citation>
    <scope>NUCLEOTIDE SEQUENCE</scope>
    <source>
        <strain evidence="1">ISS653</strain>
    </source>
</reference>
<keyword evidence="2" id="KW-1185">Reference proteome</keyword>